<feature type="domain" description="Peptidase M20 dimerisation" evidence="2">
    <location>
        <begin position="172"/>
        <end position="263"/>
    </location>
</feature>
<organism evidence="3 4">
    <name type="scientific">Aminithiophilus ramosus</name>
    <dbReference type="NCBI Taxonomy" id="3029084"/>
    <lineage>
        <taxon>Bacteria</taxon>
        <taxon>Thermotogati</taxon>
        <taxon>Synergistota</taxon>
        <taxon>Synergistia</taxon>
        <taxon>Synergistales</taxon>
        <taxon>Aminithiophilaceae</taxon>
        <taxon>Aminithiophilus</taxon>
    </lineage>
</organism>
<dbReference type="EMBL" id="CP072943">
    <property type="protein sequence ID" value="QTX32634.1"/>
    <property type="molecule type" value="Genomic_DNA"/>
</dbReference>
<dbReference type="Proteomes" id="UP000671879">
    <property type="component" value="Chromosome"/>
</dbReference>
<dbReference type="CDD" id="cd03887">
    <property type="entry name" value="M20_Acy1L2"/>
    <property type="match status" value="1"/>
</dbReference>
<dbReference type="GO" id="GO:0071713">
    <property type="term" value="F:para-aminobenzoyl-glutamate hydrolase activity"/>
    <property type="evidence" value="ECO:0007669"/>
    <property type="project" value="TreeGrafter"/>
</dbReference>
<dbReference type="InterPro" id="IPR002933">
    <property type="entry name" value="Peptidase_M20"/>
</dbReference>
<accession>A0A9Q7EW92</accession>
<dbReference type="SUPFAM" id="SSF53187">
    <property type="entry name" value="Zn-dependent exopeptidases"/>
    <property type="match status" value="1"/>
</dbReference>
<dbReference type="GO" id="GO:0046657">
    <property type="term" value="P:folic acid catabolic process"/>
    <property type="evidence" value="ECO:0007669"/>
    <property type="project" value="TreeGrafter"/>
</dbReference>
<dbReference type="SUPFAM" id="SSF55031">
    <property type="entry name" value="Bacterial exopeptidase dimerisation domain"/>
    <property type="match status" value="1"/>
</dbReference>
<dbReference type="PANTHER" id="PTHR30575:SF0">
    <property type="entry name" value="XAA-ARG DIPEPTIDASE"/>
    <property type="match status" value="1"/>
</dbReference>
<dbReference type="Gene3D" id="3.40.630.10">
    <property type="entry name" value="Zn peptidases"/>
    <property type="match status" value="1"/>
</dbReference>
<dbReference type="Pfam" id="PF07687">
    <property type="entry name" value="M20_dimer"/>
    <property type="match status" value="1"/>
</dbReference>
<gene>
    <name evidence="3" type="ORF">KAR29_01440</name>
</gene>
<dbReference type="RefSeq" id="WP_274373883.1">
    <property type="nucleotide sequence ID" value="NZ_CP072943.1"/>
</dbReference>
<dbReference type="NCBIfam" id="TIGR01891">
    <property type="entry name" value="amidohydrolases"/>
    <property type="match status" value="1"/>
</dbReference>
<protein>
    <recommendedName>
        <fullName evidence="1">Peptidase M20 domain-containing protein 2</fullName>
    </recommendedName>
</protein>
<dbReference type="InterPro" id="IPR011650">
    <property type="entry name" value="Peptidase_M20_dimer"/>
</dbReference>
<dbReference type="InterPro" id="IPR052030">
    <property type="entry name" value="Peptidase_M20/M20A_hydrolases"/>
</dbReference>
<comment type="similarity">
    <text evidence="1">Belongs to the peptidase M20A family.</text>
</comment>
<sequence length="399" mass="43124">MELNDAKAAIEAHIDSLAPCLAKMSDALFDHPELGFREFYACKLLTDALRSRGFEVETPYAGLETAFRAVWRNGTGGPNIGLLCEYDALPMGHGCSHHLQGPSCIGAAVALKERLIDVPYTVEVIGTPAEEIEDGGKTSMLANGAFRHHDIVLMMHGGNACTTDIKSMALSDFRVTYSGVSSHSAIAPDKGRSALEALMLASNGIAYLRGHVLDDTRMAMIVEEGGSAVNAIVDRAVARIELRSYNRDYLDQVIARVENILQGAALMTETTFDIVKIGEMHSKIPVLSLNDMLMKNARHIGARQIGEPRRKTGATDFASVMRLVPGSCIRTAFVPKGTPSHSQAYLDAGKSADAHRALAEAAKILSLTGVDLICEPENLRTVKADFADAMERERTGRED</sequence>
<reference evidence="4" key="1">
    <citation type="submission" date="2021-04" db="EMBL/GenBank/DDBJ databases">
        <title>A novel Synergistetes isolate from a pyrite-forming mixed culture.</title>
        <authorList>
            <person name="Bunk B."/>
            <person name="Sproer C."/>
            <person name="Spring S."/>
            <person name="Pester M."/>
        </authorList>
    </citation>
    <scope>NUCLEOTIDE SEQUENCE [LARGE SCALE GENOMIC DNA]</scope>
    <source>
        <strain evidence="4">J.5.4.2-T.3.5.2</strain>
    </source>
</reference>
<evidence type="ECO:0000313" key="3">
    <source>
        <dbReference type="EMBL" id="QTX32634.1"/>
    </source>
</evidence>
<evidence type="ECO:0000259" key="2">
    <source>
        <dbReference type="Pfam" id="PF07687"/>
    </source>
</evidence>
<name>A0A9Q7EW92_9BACT</name>
<dbReference type="GO" id="GO:0016805">
    <property type="term" value="F:dipeptidase activity"/>
    <property type="evidence" value="ECO:0007669"/>
    <property type="project" value="InterPro"/>
</dbReference>
<dbReference type="Gene3D" id="3.30.70.360">
    <property type="match status" value="1"/>
</dbReference>
<dbReference type="AlphaFoldDB" id="A0A9Q7EW92"/>
<proteinExistence type="inferred from homology"/>
<evidence type="ECO:0000256" key="1">
    <source>
        <dbReference type="PIRNR" id="PIRNR037226"/>
    </source>
</evidence>
<keyword evidence="4" id="KW-1185">Reference proteome</keyword>
<dbReference type="InterPro" id="IPR017144">
    <property type="entry name" value="Xaa-Arg_dipeptidase"/>
</dbReference>
<dbReference type="PIRSF" id="PIRSF037226">
    <property type="entry name" value="Amidohydrolase_ACY1L2_prd"/>
    <property type="match status" value="1"/>
</dbReference>
<dbReference type="Pfam" id="PF01546">
    <property type="entry name" value="Peptidase_M20"/>
    <property type="match status" value="1"/>
</dbReference>
<dbReference type="GO" id="GO:0005737">
    <property type="term" value="C:cytoplasm"/>
    <property type="evidence" value="ECO:0007669"/>
    <property type="project" value="TreeGrafter"/>
</dbReference>
<dbReference type="InterPro" id="IPR036264">
    <property type="entry name" value="Bact_exopeptidase_dim_dom"/>
</dbReference>
<dbReference type="KEGG" id="aram:KAR29_01440"/>
<dbReference type="InterPro" id="IPR017439">
    <property type="entry name" value="Amidohydrolase"/>
</dbReference>
<evidence type="ECO:0000313" key="4">
    <source>
        <dbReference type="Proteomes" id="UP000671879"/>
    </source>
</evidence>
<dbReference type="PANTHER" id="PTHR30575">
    <property type="entry name" value="PEPTIDASE M20"/>
    <property type="match status" value="1"/>
</dbReference>